<dbReference type="AlphaFoldDB" id="A0A674HJD8"/>
<reference evidence="1" key="3">
    <citation type="submission" date="2025-09" db="UniProtKB">
        <authorList>
            <consortium name="Ensembl"/>
        </authorList>
    </citation>
    <scope>IDENTIFICATION</scope>
</reference>
<keyword evidence="2" id="KW-1185">Reference proteome</keyword>
<dbReference type="InParanoid" id="A0A674HJD8"/>
<proteinExistence type="predicted"/>
<name>A0A674HJD8_TAEGU</name>
<evidence type="ECO:0000313" key="1">
    <source>
        <dbReference type="Ensembl" id="ENSTGUP00000035914.1"/>
    </source>
</evidence>
<sequence>YFPAICATSLRQAGEEVSLPGTRKKVLATCFHHSECYITGECLVDTQNLHPLLSDGKLVFIMFSISTAGASQDVCDLLLFLQCPKPNAKQMSSSQIIWHSQGTARCAALPSRCSKNILTAVSANKTVR</sequence>
<reference evidence="1 2" key="1">
    <citation type="journal article" date="2010" name="Nature">
        <title>The genome of a songbird.</title>
        <authorList>
            <person name="Warren W.C."/>
            <person name="Clayton D.F."/>
            <person name="Ellegren H."/>
            <person name="Arnold A.P."/>
            <person name="Hillier L.W."/>
            <person name="Kunstner A."/>
            <person name="Searle S."/>
            <person name="White S."/>
            <person name="Vilella A.J."/>
            <person name="Fairley S."/>
            <person name="Heger A."/>
            <person name="Kong L."/>
            <person name="Ponting C.P."/>
            <person name="Jarvis E.D."/>
            <person name="Mello C.V."/>
            <person name="Minx P."/>
            <person name="Lovell P."/>
            <person name="Velho T.A."/>
            <person name="Ferris M."/>
            <person name="Balakrishnan C.N."/>
            <person name="Sinha S."/>
            <person name="Blatti C."/>
            <person name="London S.E."/>
            <person name="Li Y."/>
            <person name="Lin Y.C."/>
            <person name="George J."/>
            <person name="Sweedler J."/>
            <person name="Southey B."/>
            <person name="Gunaratne P."/>
            <person name="Watson M."/>
            <person name="Nam K."/>
            <person name="Backstrom N."/>
            <person name="Smeds L."/>
            <person name="Nabholz B."/>
            <person name="Itoh Y."/>
            <person name="Whitney O."/>
            <person name="Pfenning A.R."/>
            <person name="Howard J."/>
            <person name="Volker M."/>
            <person name="Skinner B.M."/>
            <person name="Griffin D.K."/>
            <person name="Ye L."/>
            <person name="McLaren W.M."/>
            <person name="Flicek P."/>
            <person name="Quesada V."/>
            <person name="Velasco G."/>
            <person name="Lopez-Otin C."/>
            <person name="Puente X.S."/>
            <person name="Olender T."/>
            <person name="Lancet D."/>
            <person name="Smit A.F."/>
            <person name="Hubley R."/>
            <person name="Konkel M.K."/>
            <person name="Walker J.A."/>
            <person name="Batzer M.A."/>
            <person name="Gu W."/>
            <person name="Pollock D.D."/>
            <person name="Chen L."/>
            <person name="Cheng Z."/>
            <person name="Eichler E.E."/>
            <person name="Stapley J."/>
            <person name="Slate J."/>
            <person name="Ekblom R."/>
            <person name="Birkhead T."/>
            <person name="Burke T."/>
            <person name="Burt D."/>
            <person name="Scharff C."/>
            <person name="Adam I."/>
            <person name="Richard H."/>
            <person name="Sultan M."/>
            <person name="Soldatov A."/>
            <person name="Lehrach H."/>
            <person name="Edwards S.V."/>
            <person name="Yang S.P."/>
            <person name="Li X."/>
            <person name="Graves T."/>
            <person name="Fulton L."/>
            <person name="Nelson J."/>
            <person name="Chinwalla A."/>
            <person name="Hou S."/>
            <person name="Mardis E.R."/>
            <person name="Wilson R.K."/>
        </authorList>
    </citation>
    <scope>NUCLEOTIDE SEQUENCE [LARGE SCALE GENOMIC DNA]</scope>
</reference>
<dbReference type="Proteomes" id="UP000007754">
    <property type="component" value="Chromosome 2"/>
</dbReference>
<accession>A0A674HJD8</accession>
<organism evidence="1 2">
    <name type="scientific">Taeniopygia guttata</name>
    <name type="common">Zebra finch</name>
    <name type="synonym">Poephila guttata</name>
    <dbReference type="NCBI Taxonomy" id="59729"/>
    <lineage>
        <taxon>Eukaryota</taxon>
        <taxon>Metazoa</taxon>
        <taxon>Chordata</taxon>
        <taxon>Craniata</taxon>
        <taxon>Vertebrata</taxon>
        <taxon>Euteleostomi</taxon>
        <taxon>Archelosauria</taxon>
        <taxon>Archosauria</taxon>
        <taxon>Dinosauria</taxon>
        <taxon>Saurischia</taxon>
        <taxon>Theropoda</taxon>
        <taxon>Coelurosauria</taxon>
        <taxon>Aves</taxon>
        <taxon>Neognathae</taxon>
        <taxon>Neoaves</taxon>
        <taxon>Telluraves</taxon>
        <taxon>Australaves</taxon>
        <taxon>Passeriformes</taxon>
        <taxon>Passeroidea</taxon>
        <taxon>Estrildidae</taxon>
        <taxon>Estrildinae</taxon>
        <taxon>Taeniopygia</taxon>
    </lineage>
</organism>
<dbReference type="Ensembl" id="ENSTGUT00000040660.1">
    <property type="protein sequence ID" value="ENSTGUP00000035914.1"/>
    <property type="gene ID" value="ENSTGUG00000021338.1"/>
</dbReference>
<protein>
    <submittedName>
        <fullName evidence="1">Uncharacterized protein</fullName>
    </submittedName>
</protein>
<evidence type="ECO:0000313" key="2">
    <source>
        <dbReference type="Proteomes" id="UP000007754"/>
    </source>
</evidence>
<reference evidence="1" key="2">
    <citation type="submission" date="2025-08" db="UniProtKB">
        <authorList>
            <consortium name="Ensembl"/>
        </authorList>
    </citation>
    <scope>IDENTIFICATION</scope>
</reference>